<dbReference type="Pfam" id="PF01652">
    <property type="entry name" value="IF4E"/>
    <property type="match status" value="1"/>
</dbReference>
<evidence type="ECO:0008006" key="5">
    <source>
        <dbReference type="Google" id="ProtNLM"/>
    </source>
</evidence>
<dbReference type="Gene3D" id="3.30.760.10">
    <property type="entry name" value="RNA Cap, Translation Initiation Factor Eif4e"/>
    <property type="match status" value="1"/>
</dbReference>
<dbReference type="GO" id="GO:0000340">
    <property type="term" value="F:RNA 7-methylguanosine cap binding"/>
    <property type="evidence" value="ECO:0007669"/>
    <property type="project" value="TreeGrafter"/>
</dbReference>
<sequence length="177" mass="20433">MDSNQPDTVMVDNSNFHSLNDKWCLWAHLPHDTDWSIDSYKKIHTFNTMEDGITLCSLIPDKMVKNCMLFLMKDGILPTWEDEQNRNGGCFSYKVLNKNVYDNWTKMFYLIIGHSLSNNKDFLKKITGITISPKKSFCIMKVWTSDCTMQNASLINTTDIKGLATQGCLFKKHLPTY</sequence>
<dbReference type="InterPro" id="IPR001040">
    <property type="entry name" value="TIF_eIF_4E"/>
</dbReference>
<proteinExistence type="predicted"/>
<dbReference type="InterPro" id="IPR023398">
    <property type="entry name" value="TIF_eIF4e-like"/>
</dbReference>
<dbReference type="GO" id="GO:0003743">
    <property type="term" value="F:translation initiation factor activity"/>
    <property type="evidence" value="ECO:0007669"/>
    <property type="project" value="UniProtKB-KW"/>
</dbReference>
<organism evidence="4">
    <name type="scientific">viral metagenome</name>
    <dbReference type="NCBI Taxonomy" id="1070528"/>
    <lineage>
        <taxon>unclassified sequences</taxon>
        <taxon>metagenomes</taxon>
        <taxon>organismal metagenomes</taxon>
    </lineage>
</organism>
<evidence type="ECO:0000256" key="3">
    <source>
        <dbReference type="ARBA" id="ARBA00022917"/>
    </source>
</evidence>
<accession>A0A6C0BRJ5</accession>
<dbReference type="PANTHER" id="PTHR11960:SF8">
    <property type="entry name" value="EUKARYOTIC TRANSLATION INITIATION FACTOR 4E1-RELATED"/>
    <property type="match status" value="1"/>
</dbReference>
<protein>
    <recommendedName>
        <fullName evidence="5">Eukaryotic translation initiation factor 4E</fullName>
    </recommendedName>
</protein>
<evidence type="ECO:0000256" key="2">
    <source>
        <dbReference type="ARBA" id="ARBA00022884"/>
    </source>
</evidence>
<keyword evidence="3" id="KW-0648">Protein biosynthesis</keyword>
<reference evidence="4" key="1">
    <citation type="journal article" date="2020" name="Nature">
        <title>Giant virus diversity and host interactions through global metagenomics.</title>
        <authorList>
            <person name="Schulz F."/>
            <person name="Roux S."/>
            <person name="Paez-Espino D."/>
            <person name="Jungbluth S."/>
            <person name="Walsh D.A."/>
            <person name="Denef V.J."/>
            <person name="McMahon K.D."/>
            <person name="Konstantinidis K.T."/>
            <person name="Eloe-Fadrosh E.A."/>
            <person name="Kyrpides N.C."/>
            <person name="Woyke T."/>
        </authorList>
    </citation>
    <scope>NUCLEOTIDE SEQUENCE</scope>
    <source>
        <strain evidence="4">GVMAG-M-3300018428-16</strain>
    </source>
</reference>
<name>A0A6C0BRJ5_9ZZZZ</name>
<dbReference type="PANTHER" id="PTHR11960">
    <property type="entry name" value="EUKARYOTIC TRANSLATION INITIATION FACTOR 4E RELATED"/>
    <property type="match status" value="1"/>
</dbReference>
<keyword evidence="2" id="KW-0694">RNA-binding</keyword>
<dbReference type="SUPFAM" id="SSF55418">
    <property type="entry name" value="eIF4e-like"/>
    <property type="match status" value="1"/>
</dbReference>
<evidence type="ECO:0000256" key="1">
    <source>
        <dbReference type="ARBA" id="ARBA00022540"/>
    </source>
</evidence>
<dbReference type="GO" id="GO:0016281">
    <property type="term" value="C:eukaryotic translation initiation factor 4F complex"/>
    <property type="evidence" value="ECO:0007669"/>
    <property type="project" value="TreeGrafter"/>
</dbReference>
<dbReference type="EMBL" id="MN739238">
    <property type="protein sequence ID" value="QHS95065.1"/>
    <property type="molecule type" value="Genomic_DNA"/>
</dbReference>
<keyword evidence="1" id="KW-0396">Initiation factor</keyword>
<evidence type="ECO:0000313" key="4">
    <source>
        <dbReference type="EMBL" id="QHS95065.1"/>
    </source>
</evidence>
<dbReference type="AlphaFoldDB" id="A0A6C0BRJ5"/>